<keyword evidence="2" id="KW-0904">Protein phosphatase</keyword>
<keyword evidence="6" id="KW-1185">Reference proteome</keyword>
<dbReference type="Proteomes" id="UP001642484">
    <property type="component" value="Unassembled WGS sequence"/>
</dbReference>
<dbReference type="PANTHER" id="PTHR31811">
    <property type="entry name" value="TRNA A64-2'-O-RIBOSYLPHOSPHATE TRANSFERASE"/>
    <property type="match status" value="1"/>
</dbReference>
<dbReference type="InterPro" id="IPR029021">
    <property type="entry name" value="Prot-tyrosine_phosphatase-like"/>
</dbReference>
<protein>
    <recommendedName>
        <fullName evidence="7">Protein-tyrosine-phosphatase</fullName>
    </recommendedName>
</protein>
<evidence type="ECO:0000259" key="3">
    <source>
        <dbReference type="PROSITE" id="PS50054"/>
    </source>
</evidence>
<evidence type="ECO:0000313" key="5">
    <source>
        <dbReference type="EMBL" id="CAK9101382.1"/>
    </source>
</evidence>
<evidence type="ECO:0008006" key="7">
    <source>
        <dbReference type="Google" id="ProtNLM"/>
    </source>
</evidence>
<dbReference type="InterPro" id="IPR033449">
    <property type="entry name" value="Rit1_N"/>
</dbReference>
<dbReference type="Pfam" id="PF00782">
    <property type="entry name" value="DSPc"/>
    <property type="match status" value="1"/>
</dbReference>
<evidence type="ECO:0000256" key="1">
    <source>
        <dbReference type="ARBA" id="ARBA00022801"/>
    </source>
</evidence>
<dbReference type="Gene3D" id="3.90.190.10">
    <property type="entry name" value="Protein tyrosine phosphatase superfamily"/>
    <property type="match status" value="2"/>
</dbReference>
<dbReference type="InterPro" id="IPR007306">
    <property type="entry name" value="Rit1"/>
</dbReference>
<dbReference type="PROSITE" id="PS00383">
    <property type="entry name" value="TYR_PHOSPHATASE_1"/>
    <property type="match status" value="1"/>
</dbReference>
<dbReference type="InterPro" id="IPR000387">
    <property type="entry name" value="Tyr_Pase_dom"/>
</dbReference>
<dbReference type="Pfam" id="PF04179">
    <property type="entry name" value="Init_tRNA_PT"/>
    <property type="match status" value="1"/>
</dbReference>
<evidence type="ECO:0000259" key="4">
    <source>
        <dbReference type="PROSITE" id="PS50056"/>
    </source>
</evidence>
<dbReference type="SMART" id="SM00195">
    <property type="entry name" value="DSPc"/>
    <property type="match status" value="1"/>
</dbReference>
<dbReference type="InterPro" id="IPR020422">
    <property type="entry name" value="TYR_PHOSPHATASE_DUAL_dom"/>
</dbReference>
<organism evidence="5 6">
    <name type="scientific">Durusdinium trenchii</name>
    <dbReference type="NCBI Taxonomy" id="1381693"/>
    <lineage>
        <taxon>Eukaryota</taxon>
        <taxon>Sar</taxon>
        <taxon>Alveolata</taxon>
        <taxon>Dinophyceae</taxon>
        <taxon>Suessiales</taxon>
        <taxon>Symbiodiniaceae</taxon>
        <taxon>Durusdinium</taxon>
    </lineage>
</organism>
<dbReference type="PROSITE" id="PS50056">
    <property type="entry name" value="TYR_PHOSPHATASE_2"/>
    <property type="match status" value="1"/>
</dbReference>
<gene>
    <name evidence="5" type="ORF">CCMP2556_LOCUS47800</name>
</gene>
<dbReference type="Pfam" id="PF17184">
    <property type="entry name" value="Rit1_C"/>
    <property type="match status" value="1"/>
</dbReference>
<dbReference type="SUPFAM" id="SSF52799">
    <property type="entry name" value="(Phosphotyrosine protein) phosphatases II"/>
    <property type="match status" value="2"/>
</dbReference>
<keyword evidence="1" id="KW-0378">Hydrolase</keyword>
<name>A0ABP0RL94_9DINO</name>
<dbReference type="CDD" id="cd14498">
    <property type="entry name" value="DSP"/>
    <property type="match status" value="1"/>
</dbReference>
<feature type="domain" description="Tyrosine specific protein phosphatases" evidence="4">
    <location>
        <begin position="581"/>
        <end position="646"/>
    </location>
</feature>
<accession>A0ABP0RL94</accession>
<dbReference type="PROSITE" id="PS50054">
    <property type="entry name" value="TYR_PHOSPHATASE_DUAL"/>
    <property type="match status" value="1"/>
</dbReference>
<dbReference type="InterPro" id="IPR016130">
    <property type="entry name" value="Tyr_Pase_AS"/>
</dbReference>
<dbReference type="InterPro" id="IPR033421">
    <property type="entry name" value="Rit1_DUSP-like"/>
</dbReference>
<proteinExistence type="predicted"/>
<evidence type="ECO:0000256" key="2">
    <source>
        <dbReference type="ARBA" id="ARBA00022912"/>
    </source>
</evidence>
<dbReference type="EMBL" id="CAXAMN010026217">
    <property type="protein sequence ID" value="CAK9101382.1"/>
    <property type="molecule type" value="Genomic_DNA"/>
</dbReference>
<reference evidence="5 6" key="1">
    <citation type="submission" date="2024-02" db="EMBL/GenBank/DDBJ databases">
        <authorList>
            <person name="Chen Y."/>
            <person name="Shah S."/>
            <person name="Dougan E. K."/>
            <person name="Thang M."/>
            <person name="Chan C."/>
        </authorList>
    </citation>
    <scope>NUCLEOTIDE SEQUENCE [LARGE SCALE GENOMIC DNA]</scope>
</reference>
<sequence length="699" mass="77991">MVSLVKSQCALAESSSMAGRGSPMVREQDAAGDLQGYNHRVARTIARRSTANYLISIHQDSEFAGRARALRPQWPLLANLRAGAWYVNPKDLDGTCYFKSVDGHRNAWDFSLIRLNLQVAQLAAGCGGLCLVDCTGNRRKRFPDSMSKTVPIWCAVLQAAMQEATSFDAFDELLHLPSMVQDERPEILQRLPGFTERLRQALPWSERNNLAAALNGKKLRSFWVCPSDDLQKICEELLAWQTEWVIILCISASKVEMGSTTYVQGAGDDEEAWAQHLGLTPLLFWKHAQELWSMAEAKPEEVDELVRSLAKEAAVEPQERREVKIEDGGGVSILGDTRLVVGDFAAATPPAVWDGVDAVLNCGGEEHSEMRGHPRYLFLPAADEKKHDPTKQWWSEVLLPRALRFLWRHLEEERRVLIHCTRGDNRSPAVAAAALAAFFGDAGQGPRRVSGQRLEKSDQRRCLVTVQCYHPHCRVPRRLMQFLNLFFVSEGGGWSSWEPGEDPPLDAQVCPNRPVTRHKPRECRAEEVQPGLWISGLDIAKSLPLLRQLKITHIVNVTNVSNFFEDEFLYHQIPIEDSRSENLLDFLDPGLAFIHGALTPSIGQHVRVLVHCREGASRSVAVVAAYLIRFEGFTLDSALQRLRDLRGTSGVPCRPNAGVSACCVGSRAEEGLWCVGVGRSTRRVYFCPKICACSISLYV</sequence>
<evidence type="ECO:0000313" key="6">
    <source>
        <dbReference type="Proteomes" id="UP001642484"/>
    </source>
</evidence>
<comment type="caution">
    <text evidence="5">The sequence shown here is derived from an EMBL/GenBank/DDBJ whole genome shotgun (WGS) entry which is preliminary data.</text>
</comment>
<dbReference type="PANTHER" id="PTHR31811:SF0">
    <property type="entry name" value="TRNA A64-2'-O-RIBOSYLPHOSPHATE TRANSFERASE"/>
    <property type="match status" value="1"/>
</dbReference>
<feature type="domain" description="Tyrosine-protein phosphatase" evidence="3">
    <location>
        <begin position="524"/>
        <end position="672"/>
    </location>
</feature>
<dbReference type="InterPro" id="IPR000340">
    <property type="entry name" value="Dual-sp_phosphatase_cat-dom"/>
</dbReference>